<sequence>MVVFVLAAIDQIVLLHWSEQRLVSLLFVVVSAHATIGGSPVEASVHRSSSLAAAANEERMEKGGKRENEEGRRGEESDVSSYSYWRWRTKMGGCLIGDSGHRRDEEKEKRVGCGGCREKKNEEFRFGSFGLRISESTWRVAKRSHFTFCSSVLSPEEEDQVGKKKRAVGASPSSSAKQYHTAQWPR</sequence>
<keyword evidence="3" id="KW-1185">Reference proteome</keyword>
<protein>
    <submittedName>
        <fullName evidence="2">Uncharacterized protein</fullName>
    </submittedName>
</protein>
<feature type="compositionally biased region" description="Polar residues" evidence="1">
    <location>
        <begin position="171"/>
        <end position="186"/>
    </location>
</feature>
<feature type="region of interest" description="Disordered" evidence="1">
    <location>
        <begin position="52"/>
        <end position="75"/>
    </location>
</feature>
<feature type="region of interest" description="Disordered" evidence="1">
    <location>
        <begin position="157"/>
        <end position="186"/>
    </location>
</feature>
<gene>
    <name evidence="2" type="ORF">H5410_002331</name>
</gene>
<dbReference type="AlphaFoldDB" id="A0A9J6B1L3"/>
<name>A0A9J6B1L3_SOLCO</name>
<feature type="compositionally biased region" description="Basic and acidic residues" evidence="1">
    <location>
        <begin position="56"/>
        <end position="75"/>
    </location>
</feature>
<evidence type="ECO:0000313" key="2">
    <source>
        <dbReference type="EMBL" id="KAG5630614.1"/>
    </source>
</evidence>
<reference evidence="2 3" key="1">
    <citation type="submission" date="2020-09" db="EMBL/GenBank/DDBJ databases">
        <title>De no assembly of potato wild relative species, Solanum commersonii.</title>
        <authorList>
            <person name="Cho K."/>
        </authorList>
    </citation>
    <scope>NUCLEOTIDE SEQUENCE [LARGE SCALE GENOMIC DNA]</scope>
    <source>
        <strain evidence="2">LZ3.2</strain>
        <tissue evidence="2">Leaf</tissue>
    </source>
</reference>
<proteinExistence type="predicted"/>
<accession>A0A9J6B1L3</accession>
<dbReference type="OrthoDB" id="1318960at2759"/>
<comment type="caution">
    <text evidence="2">The sequence shown here is derived from an EMBL/GenBank/DDBJ whole genome shotgun (WGS) entry which is preliminary data.</text>
</comment>
<dbReference type="EMBL" id="JACXVP010000001">
    <property type="protein sequence ID" value="KAG5630614.1"/>
    <property type="molecule type" value="Genomic_DNA"/>
</dbReference>
<dbReference type="Proteomes" id="UP000824120">
    <property type="component" value="Chromosome 1"/>
</dbReference>
<feature type="non-terminal residue" evidence="2">
    <location>
        <position position="1"/>
    </location>
</feature>
<evidence type="ECO:0000313" key="3">
    <source>
        <dbReference type="Proteomes" id="UP000824120"/>
    </source>
</evidence>
<organism evidence="2 3">
    <name type="scientific">Solanum commersonii</name>
    <name type="common">Commerson's wild potato</name>
    <name type="synonym">Commerson's nightshade</name>
    <dbReference type="NCBI Taxonomy" id="4109"/>
    <lineage>
        <taxon>Eukaryota</taxon>
        <taxon>Viridiplantae</taxon>
        <taxon>Streptophyta</taxon>
        <taxon>Embryophyta</taxon>
        <taxon>Tracheophyta</taxon>
        <taxon>Spermatophyta</taxon>
        <taxon>Magnoliopsida</taxon>
        <taxon>eudicotyledons</taxon>
        <taxon>Gunneridae</taxon>
        <taxon>Pentapetalae</taxon>
        <taxon>asterids</taxon>
        <taxon>lamiids</taxon>
        <taxon>Solanales</taxon>
        <taxon>Solanaceae</taxon>
        <taxon>Solanoideae</taxon>
        <taxon>Solaneae</taxon>
        <taxon>Solanum</taxon>
    </lineage>
</organism>
<evidence type="ECO:0000256" key="1">
    <source>
        <dbReference type="SAM" id="MobiDB-lite"/>
    </source>
</evidence>